<evidence type="ECO:0000256" key="11">
    <source>
        <dbReference type="SAM" id="SignalP"/>
    </source>
</evidence>
<dbReference type="EMBL" id="MTAC01000005">
    <property type="protein sequence ID" value="OSI36143.1"/>
    <property type="molecule type" value="Genomic_DNA"/>
</dbReference>
<evidence type="ECO:0000256" key="4">
    <source>
        <dbReference type="ARBA" id="ARBA00011901"/>
    </source>
</evidence>
<dbReference type="EC" id="3.5.1.28" evidence="4"/>
<evidence type="ECO:0000313" key="15">
    <source>
        <dbReference type="Proteomes" id="UP000193303"/>
    </source>
</evidence>
<protein>
    <recommendedName>
        <fullName evidence="9">N-acetylmuramoyl-L-alanine amidase AmiC</fullName>
        <ecNumber evidence="4">3.5.1.28</ecNumber>
    </recommendedName>
</protein>
<evidence type="ECO:0000256" key="10">
    <source>
        <dbReference type="SAM" id="MobiDB-lite"/>
    </source>
</evidence>
<keyword evidence="6" id="KW-0574">Periplasm</keyword>
<dbReference type="CDD" id="cd02696">
    <property type="entry name" value="MurNAc-LAA"/>
    <property type="match status" value="1"/>
</dbReference>
<dbReference type="SUPFAM" id="SSF53187">
    <property type="entry name" value="Zn-dependent exopeptidases"/>
    <property type="match status" value="1"/>
</dbReference>
<feature type="signal peptide" evidence="11">
    <location>
        <begin position="1"/>
        <end position="28"/>
    </location>
</feature>
<dbReference type="STRING" id="1931275.BV914_06790"/>
<reference evidence="15" key="2">
    <citation type="submission" date="2017-01" db="EMBL/GenBank/DDBJ databases">
        <authorList>
            <person name="Mah S.A."/>
            <person name="Swanson W.J."/>
            <person name="Moy G.W."/>
            <person name="Vacquier V.D."/>
        </authorList>
    </citation>
    <scope>NUCLEOTIDE SEQUENCE [LARGE SCALE GENOMIC DNA]</scope>
    <source>
        <strain evidence="15">124861</strain>
    </source>
</reference>
<gene>
    <name evidence="13" type="primary">amiC</name>
    <name evidence="13" type="ORF">BV912_05195</name>
    <name evidence="14" type="ORF">BV913_03015</name>
</gene>
<dbReference type="Gene3D" id="2.60.40.3500">
    <property type="match status" value="1"/>
</dbReference>
<evidence type="ECO:0000256" key="1">
    <source>
        <dbReference type="ARBA" id="ARBA00001561"/>
    </source>
</evidence>
<keyword evidence="5 11" id="KW-0732">Signal</keyword>
<dbReference type="Proteomes" id="UP000193346">
    <property type="component" value="Unassembled WGS sequence"/>
</dbReference>
<evidence type="ECO:0000256" key="3">
    <source>
        <dbReference type="ARBA" id="ARBA00010860"/>
    </source>
</evidence>
<dbReference type="InterPro" id="IPR050695">
    <property type="entry name" value="N-acetylmuramoyl_amidase_3"/>
</dbReference>
<sequence length="431" mass="46608">MVKLTRRQIVSRTAAGLLFTLTPIGALAKATAPQFVAVRIWPARAYTRITLESSQAIKYKHFTLDNPARLVVDIEGATLNNVLQSMSAKVQKSDPYIQNIRVGQNTASTVRVVIDLKQAANPQVFTLAPIANFRNRLVVDLYPSAATALAAEANDPLMALLNDYSQGKIRSDGTGSGHTPPVRERQPAIIDTPPPSTPNRRDRRPIIVLDPGHGGEDPGAISKGGLREKDVVLSIARAAKKRLEGMGYKTYMTRNEDVFIPLGVRVAKARQLKADVFVSIHADSFTSPTARGTGVYALSTRGATSAAAKFLAQTQNSADLIGGVQKMGNRSVDNAILDMTQTVTIKDSMVLGRHVLNELGKLNKLHKGHVDQANFAVLRAPDIPSILVETAFLSNPTEEKLLASHSFRQKSAEAIADGIKTYLGKAVLARR</sequence>
<dbReference type="EMBL" id="MTAB01000009">
    <property type="protein sequence ID" value="OSI22371.1"/>
    <property type="molecule type" value="Genomic_DNA"/>
</dbReference>
<dbReference type="InterPro" id="IPR021731">
    <property type="entry name" value="AMIN_dom"/>
</dbReference>
<keyword evidence="7" id="KW-0378">Hydrolase</keyword>
<feature type="region of interest" description="Disordered" evidence="10">
    <location>
        <begin position="169"/>
        <end position="223"/>
    </location>
</feature>
<dbReference type="PANTHER" id="PTHR30404:SF0">
    <property type="entry name" value="N-ACETYLMURAMOYL-L-ALANINE AMIDASE AMIC"/>
    <property type="match status" value="1"/>
</dbReference>
<dbReference type="Pfam" id="PF01520">
    <property type="entry name" value="Amidase_3"/>
    <property type="match status" value="1"/>
</dbReference>
<dbReference type="FunFam" id="3.40.630.40:FF:000001">
    <property type="entry name" value="N-acetylmuramoyl-L-alanine amidase"/>
    <property type="match status" value="1"/>
</dbReference>
<dbReference type="RefSeq" id="WP_054598776.1">
    <property type="nucleotide sequence ID" value="NZ_CP091509.1"/>
</dbReference>
<keyword evidence="16" id="KW-1185">Reference proteome</keyword>
<dbReference type="GO" id="GO:0071555">
    <property type="term" value="P:cell wall organization"/>
    <property type="evidence" value="ECO:0007669"/>
    <property type="project" value="UniProtKB-KW"/>
</dbReference>
<proteinExistence type="inferred from homology"/>
<evidence type="ECO:0000313" key="16">
    <source>
        <dbReference type="Proteomes" id="UP000193346"/>
    </source>
</evidence>
<evidence type="ECO:0000256" key="2">
    <source>
        <dbReference type="ARBA" id="ARBA00004418"/>
    </source>
</evidence>
<evidence type="ECO:0000256" key="7">
    <source>
        <dbReference type="ARBA" id="ARBA00022801"/>
    </source>
</evidence>
<evidence type="ECO:0000256" key="8">
    <source>
        <dbReference type="ARBA" id="ARBA00023316"/>
    </source>
</evidence>
<dbReference type="GO" id="GO:0009253">
    <property type="term" value="P:peptidoglycan catabolic process"/>
    <property type="evidence" value="ECO:0007669"/>
    <property type="project" value="InterPro"/>
</dbReference>
<feature type="chain" id="PRO_5010865795" description="N-acetylmuramoyl-L-alanine amidase AmiC" evidence="11">
    <location>
        <begin position="29"/>
        <end position="431"/>
    </location>
</feature>
<dbReference type="GO" id="GO:0008745">
    <property type="term" value="F:N-acetylmuramoyl-L-alanine amidase activity"/>
    <property type="evidence" value="ECO:0007669"/>
    <property type="project" value="UniProtKB-EC"/>
</dbReference>
<comment type="caution">
    <text evidence="13">The sequence shown here is derived from an EMBL/GenBank/DDBJ whole genome shotgun (WGS) entry which is preliminary data.</text>
</comment>
<evidence type="ECO:0000256" key="6">
    <source>
        <dbReference type="ARBA" id="ARBA00022764"/>
    </source>
</evidence>
<comment type="similarity">
    <text evidence="3">Belongs to the N-acetylmuramoyl-L-alanine amidase 3 family.</text>
</comment>
<dbReference type="GO" id="GO:0030288">
    <property type="term" value="C:outer membrane-bounded periplasmic space"/>
    <property type="evidence" value="ECO:0007669"/>
    <property type="project" value="TreeGrafter"/>
</dbReference>
<dbReference type="Proteomes" id="UP000193303">
    <property type="component" value="Unassembled WGS sequence"/>
</dbReference>
<keyword evidence="8" id="KW-0961">Cell wall biogenesis/degradation</keyword>
<evidence type="ECO:0000259" key="12">
    <source>
        <dbReference type="SMART" id="SM00646"/>
    </source>
</evidence>
<comment type="subcellular location">
    <subcellularLocation>
        <location evidence="2">Periplasm</location>
    </subcellularLocation>
</comment>
<evidence type="ECO:0000256" key="9">
    <source>
        <dbReference type="ARBA" id="ARBA00074581"/>
    </source>
</evidence>
<dbReference type="Pfam" id="PF11741">
    <property type="entry name" value="AMIN"/>
    <property type="match status" value="1"/>
</dbReference>
<evidence type="ECO:0000313" key="13">
    <source>
        <dbReference type="EMBL" id="OSI22371.1"/>
    </source>
</evidence>
<dbReference type="OrthoDB" id="9806267at2"/>
<dbReference type="AlphaFoldDB" id="A0A1X3DIG3"/>
<feature type="domain" description="MurNAc-LAA" evidence="12">
    <location>
        <begin position="266"/>
        <end position="420"/>
    </location>
</feature>
<comment type="catalytic activity">
    <reaction evidence="1">
        <text>Hydrolyzes the link between N-acetylmuramoyl residues and L-amino acid residues in certain cell-wall glycopeptides.</text>
        <dbReference type="EC" id="3.5.1.28"/>
    </reaction>
</comment>
<evidence type="ECO:0000313" key="14">
    <source>
        <dbReference type="EMBL" id="OSI36143.1"/>
    </source>
</evidence>
<accession>A0A1X3DIG3</accession>
<dbReference type="InterPro" id="IPR002508">
    <property type="entry name" value="MurNAc-LAA_cat"/>
</dbReference>
<name>A0A1X3DIG3_9NEIS</name>
<reference evidence="13 16" key="1">
    <citation type="submission" date="2017-01" db="EMBL/GenBank/DDBJ databases">
        <authorList>
            <person name="Wolfgang W.J."/>
            <person name="Cole J."/>
            <person name="Wroblewski D."/>
            <person name="Mcginnis J."/>
            <person name="Musser K.A."/>
        </authorList>
    </citation>
    <scope>NUCLEOTIDE SEQUENCE</scope>
    <source>
        <strain evidence="13">124861</strain>
        <strain evidence="14 16">93087</strain>
    </source>
</reference>
<organism evidence="13 15">
    <name type="scientific">Neisseria dumasiana</name>
    <dbReference type="NCBI Taxonomy" id="1931275"/>
    <lineage>
        <taxon>Bacteria</taxon>
        <taxon>Pseudomonadati</taxon>
        <taxon>Pseudomonadota</taxon>
        <taxon>Betaproteobacteria</taxon>
        <taxon>Neisseriales</taxon>
        <taxon>Neisseriaceae</taxon>
        <taxon>Neisseria</taxon>
    </lineage>
</organism>
<dbReference type="Gene3D" id="3.40.630.40">
    <property type="entry name" value="Zn-dependent exopeptidases"/>
    <property type="match status" value="1"/>
</dbReference>
<dbReference type="PANTHER" id="PTHR30404">
    <property type="entry name" value="N-ACETYLMURAMOYL-L-ALANINE AMIDASE"/>
    <property type="match status" value="1"/>
</dbReference>
<dbReference type="SMART" id="SM00646">
    <property type="entry name" value="Ami_3"/>
    <property type="match status" value="1"/>
</dbReference>
<evidence type="ECO:0000256" key="5">
    <source>
        <dbReference type="ARBA" id="ARBA00022729"/>
    </source>
</evidence>